<dbReference type="GO" id="GO:0003785">
    <property type="term" value="F:actin monomer binding"/>
    <property type="evidence" value="ECO:0007669"/>
    <property type="project" value="InterPro"/>
</dbReference>
<dbReference type="GO" id="GO:0007015">
    <property type="term" value="P:actin filament organization"/>
    <property type="evidence" value="ECO:0007669"/>
    <property type="project" value="InterPro"/>
</dbReference>
<keyword evidence="8 14" id="KW-0067">ATP-binding</keyword>
<dbReference type="CDD" id="cd07959">
    <property type="entry name" value="Anticodon_Ia_Leu_AEc"/>
    <property type="match status" value="1"/>
</dbReference>
<dbReference type="InterPro" id="IPR009080">
    <property type="entry name" value="tRNAsynth_Ia_anticodon-bd"/>
</dbReference>
<dbReference type="PANTHER" id="PTHR45794:SF1">
    <property type="entry name" value="LEUCINE--TRNA LIGASE, CYTOPLASMIC"/>
    <property type="match status" value="1"/>
</dbReference>
<dbReference type="NCBIfam" id="NF008957">
    <property type="entry name" value="PRK12300.1"/>
    <property type="match status" value="1"/>
</dbReference>
<dbReference type="InterPro" id="IPR014729">
    <property type="entry name" value="Rossmann-like_a/b/a_fold"/>
</dbReference>
<dbReference type="InterPro" id="IPR009008">
    <property type="entry name" value="Val/Leu/Ile-tRNA-synth_edit"/>
</dbReference>
<reference evidence="20" key="1">
    <citation type="submission" date="2022-08" db="UniProtKB">
        <authorList>
            <consortium name="EnsemblMetazoa"/>
        </authorList>
    </citation>
    <scope>IDENTIFICATION</scope>
    <source>
        <strain evidence="20">05x7-T-G4-1.051#20</strain>
    </source>
</reference>
<evidence type="ECO:0000259" key="19">
    <source>
        <dbReference type="Pfam" id="PF24810"/>
    </source>
</evidence>
<dbReference type="EnsemblMetazoa" id="G26154.19">
    <property type="protein sequence ID" value="G26154.19:cds"/>
    <property type="gene ID" value="G26154"/>
</dbReference>
<dbReference type="Pfam" id="PF00133">
    <property type="entry name" value="tRNA-synt_1"/>
    <property type="match status" value="2"/>
</dbReference>
<dbReference type="Gene3D" id="3.40.50.620">
    <property type="entry name" value="HUPs"/>
    <property type="match status" value="1"/>
</dbReference>
<evidence type="ECO:0000256" key="14">
    <source>
        <dbReference type="RuleBase" id="RU363035"/>
    </source>
</evidence>
<proteinExistence type="inferred from homology"/>
<evidence type="ECO:0000256" key="1">
    <source>
        <dbReference type="ARBA" id="ARBA00004245"/>
    </source>
</evidence>
<dbReference type="GO" id="GO:0005524">
    <property type="term" value="F:ATP binding"/>
    <property type="evidence" value="ECO:0007669"/>
    <property type="project" value="UniProtKB-KW"/>
</dbReference>
<dbReference type="Pfam" id="PF01290">
    <property type="entry name" value="Thymosin"/>
    <property type="match status" value="1"/>
</dbReference>
<dbReference type="SUPFAM" id="SSF50677">
    <property type="entry name" value="ValRS/IleRS/LeuRS editing domain"/>
    <property type="match status" value="1"/>
</dbReference>
<dbReference type="Pfam" id="PF24810">
    <property type="entry name" value="RBD_LARS1"/>
    <property type="match status" value="1"/>
</dbReference>
<evidence type="ECO:0000256" key="8">
    <source>
        <dbReference type="ARBA" id="ARBA00022840"/>
    </source>
</evidence>
<evidence type="ECO:0000259" key="17">
    <source>
        <dbReference type="Pfam" id="PF08264"/>
    </source>
</evidence>
<accession>A0A8W8L0W1</accession>
<evidence type="ECO:0000313" key="20">
    <source>
        <dbReference type="EnsemblMetazoa" id="G26154.19:cds"/>
    </source>
</evidence>
<evidence type="ECO:0000256" key="7">
    <source>
        <dbReference type="ARBA" id="ARBA00022741"/>
    </source>
</evidence>
<dbReference type="Proteomes" id="UP000005408">
    <property type="component" value="Unassembled WGS sequence"/>
</dbReference>
<comment type="subcellular location">
    <subcellularLocation>
        <location evidence="1">Cytoplasm</location>
        <location evidence="1">Cytoskeleton</location>
    </subcellularLocation>
</comment>
<feature type="region of interest" description="Disordered" evidence="15">
    <location>
        <begin position="1198"/>
        <end position="1218"/>
    </location>
</feature>
<keyword evidence="11" id="KW-0206">Cytoskeleton</keyword>
<dbReference type="Pfam" id="PF08264">
    <property type="entry name" value="Anticodon_1"/>
    <property type="match status" value="1"/>
</dbReference>
<feature type="domain" description="Aminoacyl-tRNA synthetase class Ia" evidence="16">
    <location>
        <begin position="157"/>
        <end position="755"/>
    </location>
</feature>
<evidence type="ECO:0000256" key="6">
    <source>
        <dbReference type="ARBA" id="ARBA00022598"/>
    </source>
</evidence>
<evidence type="ECO:0000256" key="4">
    <source>
        <dbReference type="ARBA" id="ARBA00013164"/>
    </source>
</evidence>
<dbReference type="FunFam" id="1.10.730.10:FF:000020">
    <property type="entry name" value="Leucine--tRNA ligase cytoplasmic"/>
    <property type="match status" value="1"/>
</dbReference>
<feature type="domain" description="Aminoacyl-tRNA synthetase class Ia" evidence="16">
    <location>
        <begin position="22"/>
        <end position="107"/>
    </location>
</feature>
<dbReference type="FunFam" id="3.90.740.10:FF:000001">
    <property type="entry name" value="Leucine--tRNA ligase, cytoplasmic"/>
    <property type="match status" value="1"/>
</dbReference>
<dbReference type="InterPro" id="IPR001152">
    <property type="entry name" value="Beta-thymosin"/>
</dbReference>
<evidence type="ECO:0000256" key="15">
    <source>
        <dbReference type="SAM" id="MobiDB-lite"/>
    </source>
</evidence>
<dbReference type="Gene3D" id="1.10.730.10">
    <property type="entry name" value="Isoleucyl-tRNA Synthetase, Domain 1"/>
    <property type="match status" value="1"/>
</dbReference>
<evidence type="ECO:0000256" key="13">
    <source>
        <dbReference type="ARBA" id="ARBA00047469"/>
    </source>
</evidence>
<dbReference type="GO" id="GO:0005856">
    <property type="term" value="C:cytoskeleton"/>
    <property type="evidence" value="ECO:0007669"/>
    <property type="project" value="UniProtKB-SubCell"/>
</dbReference>
<dbReference type="InterPro" id="IPR055416">
    <property type="entry name" value="RBD_LARS1"/>
</dbReference>
<dbReference type="PROSITE" id="PS00178">
    <property type="entry name" value="AA_TRNA_LIGASE_I"/>
    <property type="match status" value="1"/>
</dbReference>
<dbReference type="GO" id="GO:0006429">
    <property type="term" value="P:leucyl-tRNA aminoacylation"/>
    <property type="evidence" value="ECO:0007669"/>
    <property type="project" value="InterPro"/>
</dbReference>
<keyword evidence="6 14" id="KW-0436">Ligase</keyword>
<feature type="domain" description="Methionyl/Valyl/Leucyl/Isoleucyl-tRNA synthetase anticodon-binding" evidence="17">
    <location>
        <begin position="795"/>
        <end position="911"/>
    </location>
</feature>
<keyword evidence="21" id="KW-1185">Reference proteome</keyword>
<dbReference type="InterPro" id="IPR054509">
    <property type="entry name" value="LARS1_ULD"/>
</dbReference>
<evidence type="ECO:0000256" key="3">
    <source>
        <dbReference type="ARBA" id="ARBA00009511"/>
    </source>
</evidence>
<evidence type="ECO:0000256" key="11">
    <source>
        <dbReference type="ARBA" id="ARBA00023212"/>
    </source>
</evidence>
<feature type="domain" description="Leucine--tRNA ligase RagD-binding" evidence="19">
    <location>
        <begin position="938"/>
        <end position="1009"/>
    </location>
</feature>
<feature type="domain" description="Leucine--tRNA ligase ubiquitin-like" evidence="18">
    <location>
        <begin position="1061"/>
        <end position="1169"/>
    </location>
</feature>
<dbReference type="SUPFAM" id="SSF52374">
    <property type="entry name" value="Nucleotidylyl transferase"/>
    <property type="match status" value="1"/>
</dbReference>
<evidence type="ECO:0000256" key="10">
    <source>
        <dbReference type="ARBA" id="ARBA00023146"/>
    </source>
</evidence>
<dbReference type="InterPro" id="IPR004493">
    <property type="entry name" value="Leu-tRNA-synth_Ia_arc/euk"/>
</dbReference>
<dbReference type="EC" id="6.1.1.4" evidence="4"/>
<protein>
    <recommendedName>
        <fullName evidence="4">leucine--tRNA ligase</fullName>
        <ecNumber evidence="4">6.1.1.4</ecNumber>
    </recommendedName>
    <alternativeName>
        <fullName evidence="12">Leucyl-tRNA synthetase</fullName>
    </alternativeName>
</protein>
<keyword evidence="7 14" id="KW-0547">Nucleotide-binding</keyword>
<dbReference type="GO" id="GO:0002161">
    <property type="term" value="F:aminoacyl-tRNA deacylase activity"/>
    <property type="evidence" value="ECO:0007669"/>
    <property type="project" value="InterPro"/>
</dbReference>
<dbReference type="GO" id="GO:0004823">
    <property type="term" value="F:leucine-tRNA ligase activity"/>
    <property type="evidence" value="ECO:0007669"/>
    <property type="project" value="UniProtKB-EC"/>
</dbReference>
<dbReference type="InterPro" id="IPR013155">
    <property type="entry name" value="M/V/L/I-tRNA-synth_anticd-bd"/>
</dbReference>
<comment type="catalytic activity">
    <reaction evidence="13">
        <text>tRNA(Leu) + L-leucine + ATP = L-leucyl-tRNA(Leu) + AMP + diphosphate</text>
        <dbReference type="Rhea" id="RHEA:11688"/>
        <dbReference type="Rhea" id="RHEA-COMP:9613"/>
        <dbReference type="Rhea" id="RHEA-COMP:9622"/>
        <dbReference type="ChEBI" id="CHEBI:30616"/>
        <dbReference type="ChEBI" id="CHEBI:33019"/>
        <dbReference type="ChEBI" id="CHEBI:57427"/>
        <dbReference type="ChEBI" id="CHEBI:78442"/>
        <dbReference type="ChEBI" id="CHEBI:78494"/>
        <dbReference type="ChEBI" id="CHEBI:456215"/>
        <dbReference type="EC" id="6.1.1.4"/>
    </reaction>
</comment>
<dbReference type="InterPro" id="IPR002300">
    <property type="entry name" value="aa-tRNA-synth_Ia"/>
</dbReference>
<feature type="region of interest" description="Disordered" evidence="15">
    <location>
        <begin position="116"/>
        <end position="147"/>
    </location>
</feature>
<dbReference type="Gene3D" id="1.20.5.520">
    <property type="entry name" value="Single helix bin"/>
    <property type="match status" value="1"/>
</dbReference>
<keyword evidence="9 14" id="KW-0648">Protein biosynthesis</keyword>
<dbReference type="FunFam" id="1.20.5.520:FF:000001">
    <property type="entry name" value="Thymosin beta"/>
    <property type="match status" value="1"/>
</dbReference>
<comment type="similarity">
    <text evidence="3">Belongs to the thymosin beta family.</text>
</comment>
<dbReference type="PANTHER" id="PTHR45794">
    <property type="entry name" value="LEUCYL-TRNA SYNTHETASE"/>
    <property type="match status" value="1"/>
</dbReference>
<dbReference type="InterPro" id="IPR038386">
    <property type="entry name" value="Beta-thymosin_sf"/>
</dbReference>
<keyword evidence="5" id="KW-0963">Cytoplasm</keyword>
<dbReference type="AlphaFoldDB" id="A0A8W8L0W1"/>
<evidence type="ECO:0000256" key="2">
    <source>
        <dbReference type="ARBA" id="ARBA00005594"/>
    </source>
</evidence>
<dbReference type="InterPro" id="IPR001412">
    <property type="entry name" value="aa-tRNA-synth_I_CS"/>
</dbReference>
<dbReference type="SUPFAM" id="SSF47323">
    <property type="entry name" value="Anticodon-binding domain of a subclass of class I aminoacyl-tRNA synthetases"/>
    <property type="match status" value="1"/>
</dbReference>
<evidence type="ECO:0000256" key="12">
    <source>
        <dbReference type="ARBA" id="ARBA00030520"/>
    </source>
</evidence>
<evidence type="ECO:0000256" key="5">
    <source>
        <dbReference type="ARBA" id="ARBA00022490"/>
    </source>
</evidence>
<name>A0A8W8L0W1_MAGGI</name>
<evidence type="ECO:0000259" key="16">
    <source>
        <dbReference type="Pfam" id="PF00133"/>
    </source>
</evidence>
<evidence type="ECO:0000259" key="18">
    <source>
        <dbReference type="Pfam" id="PF22947"/>
    </source>
</evidence>
<dbReference type="FunFam" id="3.40.50.620:FF:000326">
    <property type="entry name" value="Leucine--tRNA ligase, cytoplasmic"/>
    <property type="match status" value="1"/>
</dbReference>
<dbReference type="Gene3D" id="3.90.740.10">
    <property type="entry name" value="Valyl/Leucyl/Isoleucyl-tRNA synthetase, editing domain"/>
    <property type="match status" value="1"/>
</dbReference>
<organism evidence="20 21">
    <name type="scientific">Magallana gigas</name>
    <name type="common">Pacific oyster</name>
    <name type="synonym">Crassostrea gigas</name>
    <dbReference type="NCBI Taxonomy" id="29159"/>
    <lineage>
        <taxon>Eukaryota</taxon>
        <taxon>Metazoa</taxon>
        <taxon>Spiralia</taxon>
        <taxon>Lophotrochozoa</taxon>
        <taxon>Mollusca</taxon>
        <taxon>Bivalvia</taxon>
        <taxon>Autobranchia</taxon>
        <taxon>Pteriomorphia</taxon>
        <taxon>Ostreida</taxon>
        <taxon>Ostreoidea</taxon>
        <taxon>Ostreidae</taxon>
        <taxon>Magallana</taxon>
    </lineage>
</organism>
<keyword evidence="10 14" id="KW-0030">Aminoacyl-tRNA synthetase</keyword>
<sequence>MAVLERKSTAKLTELLQIEQKVQRKWEDEKIFEEDAPLPGSKEASQPKYIVTFPYPYMNGRLHLGHTFSLSKAEFGVGFQRLQGKKCLFPFGLHCSGMPIKASADKLTREMADYGYPPEFPPEKEEGEPEEEKEVTIKDKSKGKKSKLKAKTGGMKYQWQIMKSLGLKDEEIKEFADPAHWLKYFPPHCKEDLKKMGIKVDWRRSFLTTDANPYYDSFVRWQFLRLKERNKIKFGKRHTIFSPKDGQPCMDHDRQSGEGVGPQEYTLIKLKVNEPYPPKLSKLKGSNIFLVAATLRPETMFGQTNVWIRPDMKYVAHRLASGEIFVSTMRAARNMCYQGFCKVEGKVDVVADLIGQDIMGIALSGPLTSYKTIYTLPMLTIKADKGTGVVTSVPSDAPDDFAALRDLKNKQPFREKYGIKPEMVLPYEPVPIIDVPDYGTLSAVTVCERLKIQSQNDRDKLQEAKEQVYLKGFYEGVMIVKGFEGQKVQDVKKPIQQKMIDAGEAVKYMEPEKTVISRSNDECVVALCDQWYLEYGEEKWKQLATKALSQVETYSDDVRKNFLATLDWLHEHACSRSYGLGSRIPWDPQYLVESLSDSTIYMAYYTVAHFLQGGVFDGSGKSPANIKPEQMTPEVWDYVFFKDTPYKNLPVPKATLDKLRAEFEYWYPVDLRVSGKDLVPNHLTYYIYNHVAIWPNDSSKWPKSIRANGHLLLNSEKMSKQTGNFLTLTDAVNKFSADGMRLALSDAGDTVEDSNFVTKMADAGLLRLYTYLEWVKEMIATKDSLRTGPTNTTSDQIFISEINKAILETQHFYEKMLFKEAMRTGFYEFQAFRDKYREYELEGMHKELIFRFIEVQTLMLSPICPHVCEYIWELLGKPRSIMHEKWPVAGHVDEKLIQISQYVTDAAHDFRIRLKQLLTPAKGKKVKLDNATHGTIWIAKTYPPWQNTVLSTLKTLHEQNKGFPDMKVIANAFKDKPELKKYMKKLMPFVQVAKENVEKNGIKALNLTSEFDEVEVMSKFKKYMINTLDLEGIDIKYSDEADDKVKEDCCPGKPFTTFREEPYVAVKLVNPQPMSGLFEIKLPIYEGDDKTKVLTRIMKTDRSKMKDICQIKLLMYEDPIKGPRTIPDMNDIEKGKVVVPDNATFQINVPKETVTIQSNGKKLDPGLTLDQLHFLFIMSDKPDVKEVESFDKSKLKKVETQEKNPLPTKETIEQEKKG</sequence>
<dbReference type="CDD" id="cd22059">
    <property type="entry name" value="WH2_BetaT"/>
    <property type="match status" value="1"/>
</dbReference>
<evidence type="ECO:0000256" key="9">
    <source>
        <dbReference type="ARBA" id="ARBA00022917"/>
    </source>
</evidence>
<evidence type="ECO:0000313" key="21">
    <source>
        <dbReference type="Proteomes" id="UP000005408"/>
    </source>
</evidence>
<dbReference type="Pfam" id="PF22947">
    <property type="entry name" value="ULD_3"/>
    <property type="match status" value="1"/>
</dbReference>
<dbReference type="NCBIfam" id="TIGR00395">
    <property type="entry name" value="leuS_arch"/>
    <property type="match status" value="1"/>
</dbReference>
<comment type="similarity">
    <text evidence="2 14">Belongs to the class-I aminoacyl-tRNA synthetase family.</text>
</comment>
<dbReference type="SMART" id="SM00152">
    <property type="entry name" value="THY"/>
    <property type="match status" value="1"/>
</dbReference>